<evidence type="ECO:0000256" key="1">
    <source>
        <dbReference type="ARBA" id="ARBA00006847"/>
    </source>
</evidence>
<keyword evidence="5" id="KW-0378">Hydrolase</keyword>
<keyword evidence="4" id="KW-0547">Nucleotide-binding</keyword>
<dbReference type="InterPro" id="IPR027417">
    <property type="entry name" value="P-loop_NTPase"/>
</dbReference>
<evidence type="ECO:0000256" key="9">
    <source>
        <dbReference type="SAM" id="MobiDB-lite"/>
    </source>
</evidence>
<organism evidence="11 12">
    <name type="scientific">Kitasatospora phosalacinea</name>
    <dbReference type="NCBI Taxonomy" id="2065"/>
    <lineage>
        <taxon>Bacteria</taxon>
        <taxon>Bacillati</taxon>
        <taxon>Actinomycetota</taxon>
        <taxon>Actinomycetes</taxon>
        <taxon>Kitasatosporales</taxon>
        <taxon>Streptomycetaceae</taxon>
        <taxon>Kitasatospora</taxon>
    </lineage>
</organism>
<dbReference type="GO" id="GO:0051607">
    <property type="term" value="P:defense response to virus"/>
    <property type="evidence" value="ECO:0007669"/>
    <property type="project" value="UniProtKB-KW"/>
</dbReference>
<dbReference type="GO" id="GO:0016787">
    <property type="term" value="F:hydrolase activity"/>
    <property type="evidence" value="ECO:0007669"/>
    <property type="project" value="UniProtKB-KW"/>
</dbReference>
<evidence type="ECO:0000313" key="11">
    <source>
        <dbReference type="EMBL" id="GLW56805.1"/>
    </source>
</evidence>
<feature type="region of interest" description="Disordered" evidence="9">
    <location>
        <begin position="383"/>
        <end position="410"/>
    </location>
</feature>
<dbReference type="GO" id="GO:0004386">
    <property type="term" value="F:helicase activity"/>
    <property type="evidence" value="ECO:0007669"/>
    <property type="project" value="UniProtKB-KW"/>
</dbReference>
<dbReference type="CDD" id="cd09641">
    <property type="entry name" value="Cas3''_I"/>
    <property type="match status" value="1"/>
</dbReference>
<dbReference type="PROSITE" id="PS51643">
    <property type="entry name" value="HD_CAS3"/>
    <property type="match status" value="1"/>
</dbReference>
<name>A0A9W6URQ9_9ACTN</name>
<evidence type="ECO:0000256" key="8">
    <source>
        <dbReference type="ARBA" id="ARBA00023118"/>
    </source>
</evidence>
<keyword evidence="6" id="KW-0347">Helicase</keyword>
<gene>
    <name evidence="11" type="ORF">Kpho01_48160</name>
</gene>
<keyword evidence="8" id="KW-0051">Antiviral defense</keyword>
<dbReference type="GO" id="GO:0005524">
    <property type="term" value="F:ATP binding"/>
    <property type="evidence" value="ECO:0007669"/>
    <property type="project" value="UniProtKB-KW"/>
</dbReference>
<dbReference type="AlphaFoldDB" id="A0A9W6URQ9"/>
<evidence type="ECO:0000313" key="12">
    <source>
        <dbReference type="Proteomes" id="UP001165143"/>
    </source>
</evidence>
<keyword evidence="3" id="KW-0479">Metal-binding</keyword>
<evidence type="ECO:0000256" key="3">
    <source>
        <dbReference type="ARBA" id="ARBA00022723"/>
    </source>
</evidence>
<comment type="similarity">
    <text evidence="1">In the N-terminal section; belongs to the CRISPR-associated nuclease Cas3-HD family.</text>
</comment>
<dbReference type="SMART" id="SM00490">
    <property type="entry name" value="HELICc"/>
    <property type="match status" value="1"/>
</dbReference>
<dbReference type="Pfam" id="PF18395">
    <property type="entry name" value="Cas3_C"/>
    <property type="match status" value="1"/>
</dbReference>
<dbReference type="GO" id="GO:0046872">
    <property type="term" value="F:metal ion binding"/>
    <property type="evidence" value="ECO:0007669"/>
    <property type="project" value="UniProtKB-KW"/>
</dbReference>
<protein>
    <submittedName>
        <fullName evidence="11">CRISPR-associated helicase/endonuclease Cas3</fullName>
    </submittedName>
</protein>
<evidence type="ECO:0000256" key="4">
    <source>
        <dbReference type="ARBA" id="ARBA00022741"/>
    </source>
</evidence>
<evidence type="ECO:0000256" key="5">
    <source>
        <dbReference type="ARBA" id="ARBA00022801"/>
    </source>
</evidence>
<accession>A0A9W6URQ9</accession>
<evidence type="ECO:0000256" key="2">
    <source>
        <dbReference type="ARBA" id="ARBA00009046"/>
    </source>
</evidence>
<sequence length="957" mass="102721">MGPVGKYDRATDTGYPLLFHLLDAAAVALELWDRFLTDSQRQLVADGLGVNVSRARSLAAFFASLHDMGKLAVLFQSALPGAWSRLEEELLADAADPVWVSHERASMHLAVDLLAELGYDTGGNDSAGVRVAQVLGGHHGRFLQLDLAGAASPERTRALFGGAAWHGLRRRYVAQLAHLTGAEGVVPERMSVQAAVLVCGLGVVADRLTSRRGFWLAKAHAPSFGAREHFAWSLRRAPEAVDDSGLERIALDEAGFTTAHPGLPGPNALQASVMEDLPGLVARAGPGILVVTDATGAGKSVTALEAVRIMNEACGTSGLLWLLPTTATADALYDTVVQWVAAHKPERAPVTLVHHQSWLNAAYGDHALAPDGGSVIDDQVADRAHRTPAAAVPESGPAAPGGSESTTAAADGCGATVPDTWLRGWDQALLAPFTVATVDQALMAVLPVKFNALRMLALSGKTVVIDEAHALAPFGLHHLRRLLGWLGSFGCPVVVLSATMPARTADDLLRAYLTGAGHPARRLAAHTYAPHYPGWVFASARTAAPVRPALTARLRHARSQRRAARIDIRQVRYRPLDDGQSPDGVVRDVETGERLAAVGELIAPVARRGGCAAVACATVADAQDTYRYLLAMRPDLAGDLVLLHARFPGLVREEKMRAVRAALGPCGQRPGRLVVVSTSMLDVSLDVDVDLMVSDLASIARLLQRLGRLGRFEHLWRAEGRRRAAWLRELPRTLTVLEPVGACGTTALPQSWQALEPAYLLHATARLLRARSQEPFLVPDHVQEAVEQIHGAAPLPGQAGEELARLLAEYRAAERAEEHLAALHLLPPPRRVSSLADLHRQRLTAADAVTRLGAARTLILPCYRPPGSRRRTLDPEGRIELPEAPTTARQVRAVLQRTLPVPSAWVACPGLRHLPPQGWARHPMLSGIVLLPMDGPQQFGGHRLHLEEELGLVHRAK</sequence>
<dbReference type="NCBIfam" id="TIGR01596">
    <property type="entry name" value="cas3_HD"/>
    <property type="match status" value="1"/>
</dbReference>
<reference evidence="11" key="1">
    <citation type="submission" date="2023-02" db="EMBL/GenBank/DDBJ databases">
        <title>Kitasatospora phosalacinea NBRC 14362.</title>
        <authorList>
            <person name="Ichikawa N."/>
            <person name="Sato H."/>
            <person name="Tonouchi N."/>
        </authorList>
    </citation>
    <scope>NUCLEOTIDE SEQUENCE</scope>
    <source>
        <strain evidence="11">NBRC 14362</strain>
    </source>
</reference>
<comment type="similarity">
    <text evidence="2">In the central section; belongs to the CRISPR-associated helicase Cas3 family.</text>
</comment>
<dbReference type="Proteomes" id="UP001165143">
    <property type="component" value="Unassembled WGS sequence"/>
</dbReference>
<dbReference type="SUPFAM" id="SSF52540">
    <property type="entry name" value="P-loop containing nucleoside triphosphate hydrolases"/>
    <property type="match status" value="1"/>
</dbReference>
<dbReference type="Gene3D" id="3.40.50.300">
    <property type="entry name" value="P-loop containing nucleotide triphosphate hydrolases"/>
    <property type="match status" value="2"/>
</dbReference>
<evidence type="ECO:0000256" key="7">
    <source>
        <dbReference type="ARBA" id="ARBA00022840"/>
    </source>
</evidence>
<keyword evidence="7" id="KW-0067">ATP-binding</keyword>
<dbReference type="Gene3D" id="1.10.3210.30">
    <property type="match status" value="1"/>
</dbReference>
<dbReference type="InterPro" id="IPR001650">
    <property type="entry name" value="Helicase_C-like"/>
</dbReference>
<dbReference type="InterPro" id="IPR041372">
    <property type="entry name" value="Cas3_C"/>
</dbReference>
<evidence type="ECO:0000259" key="10">
    <source>
        <dbReference type="PROSITE" id="PS51643"/>
    </source>
</evidence>
<proteinExistence type="inferred from homology"/>
<dbReference type="Pfam" id="PF18019">
    <property type="entry name" value="Cas3_HD"/>
    <property type="match status" value="1"/>
</dbReference>
<feature type="domain" description="HD Cas3-type" evidence="10">
    <location>
        <begin position="10"/>
        <end position="208"/>
    </location>
</feature>
<dbReference type="InterPro" id="IPR038257">
    <property type="entry name" value="CRISPR-assoc_Cas3_HD_sf"/>
</dbReference>
<dbReference type="InterPro" id="IPR054712">
    <property type="entry name" value="Cas3-like_dom"/>
</dbReference>
<dbReference type="EMBL" id="BSRX01000031">
    <property type="protein sequence ID" value="GLW56805.1"/>
    <property type="molecule type" value="Genomic_DNA"/>
</dbReference>
<comment type="caution">
    <text evidence="11">The sequence shown here is derived from an EMBL/GenBank/DDBJ whole genome shotgun (WGS) entry which is preliminary data.</text>
</comment>
<evidence type="ECO:0000256" key="6">
    <source>
        <dbReference type="ARBA" id="ARBA00022806"/>
    </source>
</evidence>
<dbReference type="InterPro" id="IPR006483">
    <property type="entry name" value="CRISPR-assoc_Cas3_HD"/>
</dbReference>
<dbReference type="Pfam" id="PF22590">
    <property type="entry name" value="Cas3-like_C_2"/>
    <property type="match status" value="1"/>
</dbReference>